<evidence type="ECO:0000256" key="3">
    <source>
        <dbReference type="ARBA" id="ARBA00022741"/>
    </source>
</evidence>
<evidence type="ECO:0000256" key="5">
    <source>
        <dbReference type="ARBA" id="ARBA00022840"/>
    </source>
</evidence>
<reference evidence="9" key="1">
    <citation type="journal article" date="2001" name="Plant J.">
        <title>Contrasting modes of evolution acting on the complex N locus for rust resistance in flax.</title>
        <authorList>
            <person name="Dodds P.N."/>
            <person name="Lawrence G.J."/>
            <person name="Ellis J.G."/>
        </authorList>
    </citation>
    <scope>NUCLEOTIDE SEQUENCE</scope>
</reference>
<comment type="catalytic activity">
    <reaction evidence="7 8">
        <text>1D-myo-inositol 1,3,4,6-tetrakisphosphate + ATP = 1D-myo-inositol 1,3,4,5,6-pentakisphosphate + ADP + H(+)</text>
        <dbReference type="Rhea" id="RHEA:12717"/>
        <dbReference type="ChEBI" id="CHEBI:15378"/>
        <dbReference type="ChEBI" id="CHEBI:30616"/>
        <dbReference type="ChEBI" id="CHEBI:57660"/>
        <dbReference type="ChEBI" id="CHEBI:57733"/>
        <dbReference type="ChEBI" id="CHEBI:456216"/>
        <dbReference type="EC" id="2.7.1.140"/>
    </reaction>
</comment>
<dbReference type="Pfam" id="PF03770">
    <property type="entry name" value="IPK"/>
    <property type="match status" value="1"/>
</dbReference>
<dbReference type="SUPFAM" id="SSF56104">
    <property type="entry name" value="SAICAR synthase-like"/>
    <property type="match status" value="1"/>
</dbReference>
<evidence type="ECO:0000256" key="7">
    <source>
        <dbReference type="ARBA" id="ARBA00036525"/>
    </source>
</evidence>
<evidence type="ECO:0000256" key="8">
    <source>
        <dbReference type="RuleBase" id="RU363090"/>
    </source>
</evidence>
<keyword evidence="3 8" id="KW-0547">Nucleotide-binding</keyword>
<dbReference type="GO" id="GO:0005524">
    <property type="term" value="F:ATP binding"/>
    <property type="evidence" value="ECO:0007669"/>
    <property type="project" value="UniProtKB-KW"/>
</dbReference>
<sequence>MFKVPEHQVAGHQAINGLLGPLVDDSGRFYKPLQGDERGATEMAFYTSFSAHKTIPQHVRRFFPAFHGTQSIEASDGSGLHPHLILEDLTSTRLHPCVMDIKIGSRTWYPEASQAYIEKCLKKDVESSSPFLGFRISGLQVYGNDKESSEVVLKPERKLLQNLTADEVRLVLKRFVSSNPKSDQPDCSFAAVVYGGSNGILAQLLELKAWFEDQTIYHFNSCSVLMLYEKEKTKMVNGGEESLGCAAVKLIDFAHVTEGNGVIDHNFLGGLCSLIKFISEILTGPDENSPKSCLQDGAAE</sequence>
<dbReference type="GO" id="GO:0008440">
    <property type="term" value="F:inositol-1,4,5-trisphosphate 3-kinase activity"/>
    <property type="evidence" value="ECO:0007669"/>
    <property type="project" value="TreeGrafter"/>
</dbReference>
<proteinExistence type="inferred from homology"/>
<keyword evidence="4 8" id="KW-0418">Kinase</keyword>
<dbReference type="EC" id="2.7.1.140" evidence="8"/>
<organism evidence="9">
    <name type="scientific">Linum usitatissimum</name>
    <name type="common">Flax</name>
    <name type="synonym">Linum humile</name>
    <dbReference type="NCBI Taxonomy" id="4006"/>
    <lineage>
        <taxon>Eukaryota</taxon>
        <taxon>Viridiplantae</taxon>
        <taxon>Streptophyta</taxon>
        <taxon>Embryophyta</taxon>
        <taxon>Tracheophyta</taxon>
        <taxon>Spermatophyta</taxon>
        <taxon>Magnoliopsida</taxon>
        <taxon>eudicotyledons</taxon>
        <taxon>Gunneridae</taxon>
        <taxon>Pentapetalae</taxon>
        <taxon>rosids</taxon>
        <taxon>fabids</taxon>
        <taxon>Malpighiales</taxon>
        <taxon>Linaceae</taxon>
        <taxon>Linum</taxon>
    </lineage>
</organism>
<dbReference type="PANTHER" id="PTHR12400:SF51">
    <property type="entry name" value="INOSITOL POLYPHOSPHATE MULTIKINASE"/>
    <property type="match status" value="1"/>
</dbReference>
<dbReference type="GO" id="GO:0047326">
    <property type="term" value="F:inositol-1,3,4,6-tetrakisphosphate 5-kinase activity"/>
    <property type="evidence" value="ECO:0007669"/>
    <property type="project" value="RHEA"/>
</dbReference>
<keyword evidence="2 8" id="KW-0808">Transferase</keyword>
<dbReference type="GO" id="GO:0005634">
    <property type="term" value="C:nucleus"/>
    <property type="evidence" value="ECO:0007669"/>
    <property type="project" value="TreeGrafter"/>
</dbReference>
<evidence type="ECO:0000256" key="2">
    <source>
        <dbReference type="ARBA" id="ARBA00022679"/>
    </source>
</evidence>
<keyword evidence="5 8" id="KW-0067">ATP-binding</keyword>
<dbReference type="PANTHER" id="PTHR12400">
    <property type="entry name" value="INOSITOL POLYPHOSPHATE KINASE"/>
    <property type="match status" value="1"/>
</dbReference>
<dbReference type="GO" id="GO:0005737">
    <property type="term" value="C:cytoplasm"/>
    <property type="evidence" value="ECO:0007669"/>
    <property type="project" value="TreeGrafter"/>
</dbReference>
<dbReference type="InterPro" id="IPR038286">
    <property type="entry name" value="IPK_sf"/>
</dbReference>
<dbReference type="AlphaFoldDB" id="Q9ARC3"/>
<evidence type="ECO:0000256" key="6">
    <source>
        <dbReference type="ARBA" id="ARBA00036164"/>
    </source>
</evidence>
<dbReference type="EMBL" id="AJ310150">
    <property type="protein sequence ID" value="CAC35322.1"/>
    <property type="molecule type" value="Genomic_DNA"/>
</dbReference>
<accession>Q9ARC3</accession>
<evidence type="ECO:0000313" key="9">
    <source>
        <dbReference type="EMBL" id="CAC35322.1"/>
    </source>
</evidence>
<evidence type="ECO:0000256" key="4">
    <source>
        <dbReference type="ARBA" id="ARBA00022777"/>
    </source>
</evidence>
<dbReference type="InterPro" id="IPR005522">
    <property type="entry name" value="IPK"/>
</dbReference>
<evidence type="ECO:0000256" key="1">
    <source>
        <dbReference type="ARBA" id="ARBA00007374"/>
    </source>
</evidence>
<protein>
    <recommendedName>
        <fullName evidence="8">Inositol polyphosphate multikinase</fullName>
        <ecNumber evidence="8">2.7.1.140</ecNumber>
        <ecNumber evidence="8">2.7.1.151</ecNumber>
    </recommendedName>
</protein>
<comment type="similarity">
    <text evidence="1 8">Belongs to the inositol phosphokinase (IPK) family.</text>
</comment>
<comment type="catalytic activity">
    <reaction evidence="6 8">
        <text>1D-myo-inositol 1,4,5-trisphosphate + 2 ATP = 1D-myo-inositol 1,3,4,5,6-pentakisphosphate + 2 ADP + 2 H(+)</text>
        <dbReference type="Rhea" id="RHEA:32359"/>
        <dbReference type="ChEBI" id="CHEBI:15378"/>
        <dbReference type="ChEBI" id="CHEBI:30616"/>
        <dbReference type="ChEBI" id="CHEBI:57733"/>
        <dbReference type="ChEBI" id="CHEBI:203600"/>
        <dbReference type="ChEBI" id="CHEBI:456216"/>
        <dbReference type="EC" id="2.7.1.151"/>
    </reaction>
</comment>
<name>Q9ARC3_LINUS</name>
<dbReference type="Gene3D" id="3.30.470.160">
    <property type="entry name" value="Inositol polyphosphate kinase"/>
    <property type="match status" value="1"/>
</dbReference>
<dbReference type="EC" id="2.7.1.151" evidence="8"/>
<dbReference type="GO" id="GO:0032958">
    <property type="term" value="P:inositol phosphate biosynthetic process"/>
    <property type="evidence" value="ECO:0007669"/>
    <property type="project" value="InterPro"/>
</dbReference>
<comment type="function">
    <text evidence="8">Inositol phosphate kinase with a broad substrate specificity.</text>
</comment>